<comment type="caution">
    <text evidence="1">The sequence shown here is derived from an EMBL/GenBank/DDBJ whole genome shotgun (WGS) entry which is preliminary data.</text>
</comment>
<dbReference type="EMBL" id="LWDF02002564">
    <property type="protein sequence ID" value="KAE8235798.1"/>
    <property type="molecule type" value="Genomic_DNA"/>
</dbReference>
<dbReference type="Proteomes" id="UP000077521">
    <property type="component" value="Unassembled WGS sequence"/>
</dbReference>
<protein>
    <submittedName>
        <fullName evidence="1">Uncharacterized protein</fullName>
    </submittedName>
</protein>
<evidence type="ECO:0000313" key="2">
    <source>
        <dbReference type="Proteomes" id="UP000077521"/>
    </source>
</evidence>
<gene>
    <name evidence="1" type="ORF">A4X13_0g9374</name>
</gene>
<keyword evidence="2" id="KW-1185">Reference proteome</keyword>
<evidence type="ECO:0000313" key="1">
    <source>
        <dbReference type="EMBL" id="KAE8235798.1"/>
    </source>
</evidence>
<sequence>LREAGPEKTSRADKMLLVRPNRESHHEMRREEIGVESRVRRAEVRDDKSPTWRALAEQTLGLSEASGLGWRW</sequence>
<dbReference type="AlphaFoldDB" id="A0A8T8S9W2"/>
<accession>A0A8T8S9W2</accession>
<organism evidence="1 2">
    <name type="scientific">Tilletia indica</name>
    <dbReference type="NCBI Taxonomy" id="43049"/>
    <lineage>
        <taxon>Eukaryota</taxon>
        <taxon>Fungi</taxon>
        <taxon>Dikarya</taxon>
        <taxon>Basidiomycota</taxon>
        <taxon>Ustilaginomycotina</taxon>
        <taxon>Exobasidiomycetes</taxon>
        <taxon>Tilletiales</taxon>
        <taxon>Tilletiaceae</taxon>
        <taxon>Tilletia</taxon>
    </lineage>
</organism>
<reference evidence="1" key="1">
    <citation type="submission" date="2016-04" db="EMBL/GenBank/DDBJ databases">
        <authorList>
            <person name="Nguyen H.D."/>
            <person name="Samba Siva P."/>
            <person name="Cullis J."/>
            <person name="Levesque C.A."/>
            <person name="Hambleton S."/>
        </authorList>
    </citation>
    <scope>NUCLEOTIDE SEQUENCE</scope>
    <source>
        <strain evidence="1">DAOMC 236416</strain>
    </source>
</reference>
<name>A0A8T8S9W2_9BASI</name>
<proteinExistence type="predicted"/>
<reference evidence="1" key="2">
    <citation type="journal article" date="2019" name="IMA Fungus">
        <title>Genome sequencing and comparison of five Tilletia species to identify candidate genes for the detection of regulated species infecting wheat.</title>
        <authorList>
            <person name="Nguyen H.D.T."/>
            <person name="Sultana T."/>
            <person name="Kesanakurti P."/>
            <person name="Hambleton S."/>
        </authorList>
    </citation>
    <scope>NUCLEOTIDE SEQUENCE</scope>
    <source>
        <strain evidence="1">DAOMC 236416</strain>
    </source>
</reference>
<feature type="non-terminal residue" evidence="1">
    <location>
        <position position="1"/>
    </location>
</feature>